<dbReference type="Proteomes" id="UP000314294">
    <property type="component" value="Unassembled WGS sequence"/>
</dbReference>
<name>A0A4Z2JDH3_9TELE</name>
<accession>A0A4Z2JDH3</accession>
<proteinExistence type="predicted"/>
<sequence length="161" mass="18210">MAWLHWLEAKLPNTLKFFSSSKKPKHLSSQLACLLIGGPGYGSRRRPFCGLAKWSRSGSECIHKEEAQLHQPLGHMIPTKHTAQAEYHLIQTAVPRQEVLQELGPLLQLLILEALDDCPLQKVKHLTKPERMNLQKRDSSAGDEEERPKQVIIAPRDALVE</sequence>
<dbReference type="EMBL" id="SRLO01000008">
    <property type="protein sequence ID" value="TNN87803.1"/>
    <property type="molecule type" value="Genomic_DNA"/>
</dbReference>
<reference evidence="2 3" key="1">
    <citation type="submission" date="2019-03" db="EMBL/GenBank/DDBJ databases">
        <title>First draft genome of Liparis tanakae, snailfish: a comprehensive survey of snailfish specific genes.</title>
        <authorList>
            <person name="Kim W."/>
            <person name="Song I."/>
            <person name="Jeong J.-H."/>
            <person name="Kim D."/>
            <person name="Kim S."/>
            <person name="Ryu S."/>
            <person name="Song J.Y."/>
            <person name="Lee S.K."/>
        </authorList>
    </citation>
    <scope>NUCLEOTIDE SEQUENCE [LARGE SCALE GENOMIC DNA]</scope>
    <source>
        <tissue evidence="2">Muscle</tissue>
    </source>
</reference>
<feature type="region of interest" description="Disordered" evidence="1">
    <location>
        <begin position="129"/>
        <end position="161"/>
    </location>
</feature>
<protein>
    <submittedName>
        <fullName evidence="2">Uncharacterized protein</fullName>
    </submittedName>
</protein>
<evidence type="ECO:0000313" key="3">
    <source>
        <dbReference type="Proteomes" id="UP000314294"/>
    </source>
</evidence>
<comment type="caution">
    <text evidence="2">The sequence shown here is derived from an EMBL/GenBank/DDBJ whole genome shotgun (WGS) entry which is preliminary data.</text>
</comment>
<gene>
    <name evidence="2" type="ORF">EYF80_001767</name>
</gene>
<feature type="compositionally biased region" description="Basic and acidic residues" evidence="1">
    <location>
        <begin position="129"/>
        <end position="140"/>
    </location>
</feature>
<organism evidence="2 3">
    <name type="scientific">Liparis tanakae</name>
    <name type="common">Tanaka's snailfish</name>
    <dbReference type="NCBI Taxonomy" id="230148"/>
    <lineage>
        <taxon>Eukaryota</taxon>
        <taxon>Metazoa</taxon>
        <taxon>Chordata</taxon>
        <taxon>Craniata</taxon>
        <taxon>Vertebrata</taxon>
        <taxon>Euteleostomi</taxon>
        <taxon>Actinopterygii</taxon>
        <taxon>Neopterygii</taxon>
        <taxon>Teleostei</taxon>
        <taxon>Neoteleostei</taxon>
        <taxon>Acanthomorphata</taxon>
        <taxon>Eupercaria</taxon>
        <taxon>Perciformes</taxon>
        <taxon>Cottioidei</taxon>
        <taxon>Cottales</taxon>
        <taxon>Liparidae</taxon>
        <taxon>Liparis</taxon>
    </lineage>
</organism>
<keyword evidence="3" id="KW-1185">Reference proteome</keyword>
<evidence type="ECO:0000313" key="2">
    <source>
        <dbReference type="EMBL" id="TNN87803.1"/>
    </source>
</evidence>
<dbReference type="AlphaFoldDB" id="A0A4Z2JDH3"/>
<evidence type="ECO:0000256" key="1">
    <source>
        <dbReference type="SAM" id="MobiDB-lite"/>
    </source>
</evidence>